<name>A0ABY1P034_9RHOB</name>
<protein>
    <submittedName>
        <fullName evidence="3">Uncharacterized protein</fullName>
    </submittedName>
</protein>
<evidence type="ECO:0000313" key="4">
    <source>
        <dbReference type="Proteomes" id="UP001157961"/>
    </source>
</evidence>
<dbReference type="Gene3D" id="2.40.30.10">
    <property type="entry name" value="Translation factors"/>
    <property type="match status" value="1"/>
</dbReference>
<sequence length="128" mass="14032">MPPEFVYAEPDFEAQIEILAPELGGRSVPARNQLRWDFAYANDAGYAIGGTPLDLFMIYPNFLTATGHPLSKEAPISGTMNAHMHIVLRDRLPVHQGLIKVGTRFNCHEGAHIVAKGVVTRLIGLAQI</sequence>
<gene>
    <name evidence="3" type="ORF">SAMN06265373_103534</name>
</gene>
<comment type="caution">
    <text evidence="3">The sequence shown here is derived from an EMBL/GenBank/DDBJ whole genome shotgun (WGS) entry which is preliminary data.</text>
</comment>
<dbReference type="InterPro" id="IPR009001">
    <property type="entry name" value="Transl_elong_EF1A/Init_IF2_C"/>
</dbReference>
<proteinExistence type="predicted"/>
<evidence type="ECO:0000313" key="3">
    <source>
        <dbReference type="EMBL" id="SMP20492.1"/>
    </source>
</evidence>
<dbReference type="SUPFAM" id="SSF50465">
    <property type="entry name" value="EF-Tu/eEF-1alpha/eIF2-gamma C-terminal domain"/>
    <property type="match status" value="1"/>
</dbReference>
<keyword evidence="1" id="KW-0547">Nucleotide-binding</keyword>
<reference evidence="3 4" key="1">
    <citation type="submission" date="2017-05" db="EMBL/GenBank/DDBJ databases">
        <authorList>
            <person name="Varghese N."/>
            <person name="Submissions S."/>
        </authorList>
    </citation>
    <scope>NUCLEOTIDE SEQUENCE [LARGE SCALE GENOMIC DNA]</scope>
    <source>
        <strain evidence="3 4">DSM 29734</strain>
    </source>
</reference>
<accession>A0ABY1P034</accession>
<organism evidence="3 4">
    <name type="scientific">Shimia sagamensis</name>
    <dbReference type="NCBI Taxonomy" id="1566352"/>
    <lineage>
        <taxon>Bacteria</taxon>
        <taxon>Pseudomonadati</taxon>
        <taxon>Pseudomonadota</taxon>
        <taxon>Alphaproteobacteria</taxon>
        <taxon>Rhodobacterales</taxon>
        <taxon>Roseobacteraceae</taxon>
    </lineage>
</organism>
<evidence type="ECO:0000256" key="1">
    <source>
        <dbReference type="ARBA" id="ARBA00022741"/>
    </source>
</evidence>
<keyword evidence="2" id="KW-0342">GTP-binding</keyword>
<keyword evidence="4" id="KW-1185">Reference proteome</keyword>
<dbReference type="Proteomes" id="UP001157961">
    <property type="component" value="Unassembled WGS sequence"/>
</dbReference>
<evidence type="ECO:0000256" key="2">
    <source>
        <dbReference type="ARBA" id="ARBA00023134"/>
    </source>
</evidence>
<dbReference type="EMBL" id="FXTY01000003">
    <property type="protein sequence ID" value="SMP20492.1"/>
    <property type="molecule type" value="Genomic_DNA"/>
</dbReference>
<dbReference type="RefSeq" id="WP_283425956.1">
    <property type="nucleotide sequence ID" value="NZ_FXTY01000003.1"/>
</dbReference>